<dbReference type="InterPro" id="IPR036282">
    <property type="entry name" value="Glutathione-S-Trfase_C_sf"/>
</dbReference>
<reference evidence="4" key="2">
    <citation type="journal article" date="2009" name="Genome Res.">
        <title>Comparative genomic analyses of the human fungal pathogens Coccidioides and their relatives.</title>
        <authorList>
            <person name="Sharpton T.J."/>
            <person name="Stajich J.E."/>
            <person name="Rounsley S.D."/>
            <person name="Gardner M.J."/>
            <person name="Wortman J.R."/>
            <person name="Jordar V.S."/>
            <person name="Maiti R."/>
            <person name="Kodira C.D."/>
            <person name="Neafsey D.E."/>
            <person name="Zeng Q."/>
            <person name="Hung C.-Y."/>
            <person name="McMahan C."/>
            <person name="Muszewska A."/>
            <person name="Grynberg M."/>
            <person name="Mandel M.A."/>
            <person name="Kellner E.M."/>
            <person name="Barker B.M."/>
            <person name="Galgiani J.N."/>
            <person name="Orbach M.J."/>
            <person name="Kirkland T.N."/>
            <person name="Cole G.T."/>
            <person name="Henn M.R."/>
            <person name="Birren B.W."/>
            <person name="Taylor J.W."/>
        </authorList>
    </citation>
    <scope>NUCLEOTIDE SEQUENCE [LARGE SCALE GENOMIC DNA]</scope>
    <source>
        <strain evidence="4">RMSCC 3488</strain>
    </source>
</reference>
<accession>A0A0J6F425</accession>
<dbReference type="InterPro" id="IPR036249">
    <property type="entry name" value="Thioredoxin-like_sf"/>
</dbReference>
<keyword evidence="3" id="KW-0808">Transferase</keyword>
<gene>
    <name evidence="3" type="ORF">CPAG_00392</name>
</gene>
<dbReference type="SUPFAM" id="SSF52833">
    <property type="entry name" value="Thioredoxin-like"/>
    <property type="match status" value="1"/>
</dbReference>
<dbReference type="Pfam" id="PF13409">
    <property type="entry name" value="GST_N_2"/>
    <property type="match status" value="1"/>
</dbReference>
<dbReference type="SFLD" id="SFLDS00019">
    <property type="entry name" value="Glutathione_Transferase_(cytos"/>
    <property type="match status" value="1"/>
</dbReference>
<dbReference type="VEuPathDB" id="FungiDB:CPAG_00392"/>
<dbReference type="AlphaFoldDB" id="A0A0J6F425"/>
<feature type="domain" description="GST N-terminal" evidence="1">
    <location>
        <begin position="49"/>
        <end position="131"/>
    </location>
</feature>
<dbReference type="SUPFAM" id="SSF47616">
    <property type="entry name" value="GST C-terminal domain-like"/>
    <property type="match status" value="1"/>
</dbReference>
<dbReference type="Proteomes" id="UP000054567">
    <property type="component" value="Unassembled WGS sequence"/>
</dbReference>
<dbReference type="GO" id="GO:0005737">
    <property type="term" value="C:cytoplasm"/>
    <property type="evidence" value="ECO:0007669"/>
    <property type="project" value="TreeGrafter"/>
</dbReference>
<evidence type="ECO:0000259" key="1">
    <source>
        <dbReference type="PROSITE" id="PS50404"/>
    </source>
</evidence>
<dbReference type="Gene3D" id="3.40.30.10">
    <property type="entry name" value="Glutaredoxin"/>
    <property type="match status" value="1"/>
</dbReference>
<evidence type="ECO:0000313" key="3">
    <source>
        <dbReference type="EMBL" id="KMM64040.1"/>
    </source>
</evidence>
<proteinExistence type="predicted"/>
<feature type="domain" description="GST C-terminal" evidence="2">
    <location>
        <begin position="138"/>
        <end position="270"/>
    </location>
</feature>
<dbReference type="PANTHER" id="PTHR43968">
    <property type="match status" value="1"/>
</dbReference>
<dbReference type="OrthoDB" id="4951845at2759"/>
<dbReference type="EMBL" id="DS268109">
    <property type="protein sequence ID" value="KMM64040.1"/>
    <property type="molecule type" value="Genomic_DNA"/>
</dbReference>
<name>A0A0J6F425_COCPO</name>
<evidence type="ECO:0000313" key="4">
    <source>
        <dbReference type="Proteomes" id="UP000054567"/>
    </source>
</evidence>
<reference evidence="3 4" key="1">
    <citation type="submission" date="2007-06" db="EMBL/GenBank/DDBJ databases">
        <title>The Genome Sequence of Coccidioides posadasii RMSCC_3488.</title>
        <authorList>
            <consortium name="Coccidioides Genome Resources Consortium"/>
            <consortium name="The Broad Institute Genome Sequencing Platform"/>
            <person name="Henn M.R."/>
            <person name="Sykes S."/>
            <person name="Young S."/>
            <person name="Jaffe D."/>
            <person name="Berlin A."/>
            <person name="Alvarez P."/>
            <person name="Butler J."/>
            <person name="Gnerre S."/>
            <person name="Grabherr M."/>
            <person name="Mauceli E."/>
            <person name="Brockman W."/>
            <person name="Kodira C."/>
            <person name="Alvarado L."/>
            <person name="Zeng Q."/>
            <person name="Crawford M."/>
            <person name="Antoine C."/>
            <person name="Devon K."/>
            <person name="Galgiani J."/>
            <person name="Orsborn K."/>
            <person name="Lewis M.L."/>
            <person name="Nusbaum C."/>
            <person name="Galagan J."/>
            <person name="Birren B."/>
        </authorList>
    </citation>
    <scope>NUCLEOTIDE SEQUENCE [LARGE SCALE GENOMIC DNA]</scope>
    <source>
        <strain evidence="3 4">RMSCC 3488</strain>
    </source>
</reference>
<dbReference type="Gene3D" id="1.20.1050.10">
    <property type="match status" value="1"/>
</dbReference>
<dbReference type="InterPro" id="IPR040079">
    <property type="entry name" value="Glutathione_S-Trfase"/>
</dbReference>
<dbReference type="InterPro" id="IPR010987">
    <property type="entry name" value="Glutathione-S-Trfase_C-like"/>
</dbReference>
<dbReference type="InterPro" id="IPR004045">
    <property type="entry name" value="Glutathione_S-Trfase_N"/>
</dbReference>
<sequence length="276" mass="31180">MAVTLGPSSPDADIHPIATGPAKEIVEKHSSEQPFKLYAGWFCPGILTMGVGSIFLNFQVDVQKTWIVLEEKQIPYQYIEVNAPLDPSSLLSPNPRGAIPTLYCPQPDGSKPLYESNIINEYLEDVFSSHQPHLFPLDPYKKARAKIWVDFVTSRIIPSFNRFLQAQGEGEIAKAHNEFLGHLKEFIDAMDSSGPYFFGEDFTMPDVALAPWAMRLWLLDHLKGGLRIPEPGEGGEDEQIWERWREWVDAVGSRNSVANTLSEKEYYLPIYKKIIG</sequence>
<dbReference type="PROSITE" id="PS50404">
    <property type="entry name" value="GST_NTER"/>
    <property type="match status" value="1"/>
</dbReference>
<protein>
    <submittedName>
        <fullName evidence="3">Glutathione S-transferase</fullName>
    </submittedName>
</protein>
<reference evidence="4" key="3">
    <citation type="journal article" date="2010" name="Genome Res.">
        <title>Population genomic sequencing of Coccidioides fungi reveals recent hybridization and transposon control.</title>
        <authorList>
            <person name="Neafsey D.E."/>
            <person name="Barker B.M."/>
            <person name="Sharpton T.J."/>
            <person name="Stajich J.E."/>
            <person name="Park D.J."/>
            <person name="Whiston E."/>
            <person name="Hung C.-Y."/>
            <person name="McMahan C."/>
            <person name="White J."/>
            <person name="Sykes S."/>
            <person name="Heiman D."/>
            <person name="Young S."/>
            <person name="Zeng Q."/>
            <person name="Abouelleil A."/>
            <person name="Aftuck L."/>
            <person name="Bessette D."/>
            <person name="Brown A."/>
            <person name="FitzGerald M."/>
            <person name="Lui A."/>
            <person name="Macdonald J.P."/>
            <person name="Priest M."/>
            <person name="Orbach M.J."/>
            <person name="Galgiani J.N."/>
            <person name="Kirkland T.N."/>
            <person name="Cole G.T."/>
            <person name="Birren B.W."/>
            <person name="Henn M.R."/>
            <person name="Taylor J.W."/>
            <person name="Rounsley S.D."/>
        </authorList>
    </citation>
    <scope>NUCLEOTIDE SEQUENCE [LARGE SCALE GENOMIC DNA]</scope>
    <source>
        <strain evidence="4">RMSCC 3488</strain>
    </source>
</reference>
<evidence type="ECO:0000259" key="2">
    <source>
        <dbReference type="PROSITE" id="PS50405"/>
    </source>
</evidence>
<dbReference type="SFLD" id="SFLDG00358">
    <property type="entry name" value="Main_(cytGST)"/>
    <property type="match status" value="1"/>
</dbReference>
<organism evidence="3 4">
    <name type="scientific">Coccidioides posadasii RMSCC 3488</name>
    <dbReference type="NCBI Taxonomy" id="454284"/>
    <lineage>
        <taxon>Eukaryota</taxon>
        <taxon>Fungi</taxon>
        <taxon>Dikarya</taxon>
        <taxon>Ascomycota</taxon>
        <taxon>Pezizomycotina</taxon>
        <taxon>Eurotiomycetes</taxon>
        <taxon>Eurotiomycetidae</taxon>
        <taxon>Onygenales</taxon>
        <taxon>Onygenaceae</taxon>
        <taxon>Coccidioides</taxon>
    </lineage>
</organism>
<dbReference type="PANTHER" id="PTHR43968:SF13">
    <property type="entry name" value="GLUTATHIONE TRANSFERASE OMEGA-1"/>
    <property type="match status" value="1"/>
</dbReference>
<dbReference type="GO" id="GO:0016740">
    <property type="term" value="F:transferase activity"/>
    <property type="evidence" value="ECO:0007669"/>
    <property type="project" value="UniProtKB-KW"/>
</dbReference>
<dbReference type="InterPro" id="IPR050983">
    <property type="entry name" value="GST_Omega/HSP26"/>
</dbReference>
<dbReference type="Pfam" id="PF13410">
    <property type="entry name" value="GST_C_2"/>
    <property type="match status" value="1"/>
</dbReference>
<dbReference type="PROSITE" id="PS50405">
    <property type="entry name" value="GST_CTER"/>
    <property type="match status" value="1"/>
</dbReference>